<dbReference type="Proteomes" id="UP000054251">
    <property type="component" value="Unassembled WGS sequence"/>
</dbReference>
<feature type="transmembrane region" description="Helical" evidence="1">
    <location>
        <begin position="12"/>
        <end position="30"/>
    </location>
</feature>
<evidence type="ECO:0000256" key="1">
    <source>
        <dbReference type="SAM" id="Phobius"/>
    </source>
</evidence>
<feature type="transmembrane region" description="Helical" evidence="1">
    <location>
        <begin position="174"/>
        <end position="196"/>
    </location>
</feature>
<sequence length="294" mass="33222">MGFESTSAGVAASIYLALYTIYLLLVINVVRHKGFHFLYRILLLFGLFRVSGQLCGVAFGVLGIEHWHWLIAYLVLTAEGYFSLIIAAFHFVIQSQVKQTGSSWLQKKKGSGEKKHRSWVLNRFSNISWSFCFHINLIPANALIIAGGTMLTGLDPSRLSEEQSEVNTSKGLRTAGQTIFLIETIIVILLLIYVYVKERIRCRTIYLLFAASPFLLVRGIFGILSIYVDKMNYYQLSNYDGAGLTSQFVAYEYCLATTMEFVVACLLISNYYLDNDLKVSESDNFNKIESEESL</sequence>
<dbReference type="RefSeq" id="XP_015469254.1">
    <property type="nucleotide sequence ID" value="XM_015609879.1"/>
</dbReference>
<evidence type="ECO:0000313" key="3">
    <source>
        <dbReference type="Proteomes" id="UP000054251"/>
    </source>
</evidence>
<keyword evidence="3" id="KW-1185">Reference proteome</keyword>
<reference evidence="2 3" key="1">
    <citation type="submission" date="2015-11" db="EMBL/GenBank/DDBJ databases">
        <title>The genome of Debaryomyces fabryi.</title>
        <authorList>
            <person name="Tafer H."/>
            <person name="Lopandic K."/>
        </authorList>
    </citation>
    <scope>NUCLEOTIDE SEQUENCE [LARGE SCALE GENOMIC DNA]</scope>
    <source>
        <strain evidence="2 3">CBS 789</strain>
    </source>
</reference>
<accession>A0A0V1Q3T1</accession>
<dbReference type="PANTHER" id="PTHR42109:SF2">
    <property type="entry name" value="INTEGRAL MEMBRANE PROTEIN"/>
    <property type="match status" value="1"/>
</dbReference>
<evidence type="ECO:0000313" key="2">
    <source>
        <dbReference type="EMBL" id="KSA03152.1"/>
    </source>
</evidence>
<feature type="transmembrane region" description="Helical" evidence="1">
    <location>
        <begin position="205"/>
        <end position="228"/>
    </location>
</feature>
<keyword evidence="1" id="KW-1133">Transmembrane helix</keyword>
<dbReference type="OrthoDB" id="2560628at2759"/>
<comment type="caution">
    <text evidence="2">The sequence shown here is derived from an EMBL/GenBank/DDBJ whole genome shotgun (WGS) entry which is preliminary data.</text>
</comment>
<dbReference type="AlphaFoldDB" id="A0A0V1Q3T1"/>
<feature type="transmembrane region" description="Helical" evidence="1">
    <location>
        <begin position="131"/>
        <end position="154"/>
    </location>
</feature>
<dbReference type="GeneID" id="26838058"/>
<feature type="transmembrane region" description="Helical" evidence="1">
    <location>
        <begin position="70"/>
        <end position="93"/>
    </location>
</feature>
<feature type="transmembrane region" description="Helical" evidence="1">
    <location>
        <begin position="248"/>
        <end position="273"/>
    </location>
</feature>
<dbReference type="EMBL" id="LMYN01000013">
    <property type="protein sequence ID" value="KSA03152.1"/>
    <property type="molecule type" value="Genomic_DNA"/>
</dbReference>
<protein>
    <submittedName>
        <fullName evidence="2">Uncharacterized protein</fullName>
    </submittedName>
</protein>
<organism evidence="2 3">
    <name type="scientific">Debaryomyces fabryi</name>
    <dbReference type="NCBI Taxonomy" id="58627"/>
    <lineage>
        <taxon>Eukaryota</taxon>
        <taxon>Fungi</taxon>
        <taxon>Dikarya</taxon>
        <taxon>Ascomycota</taxon>
        <taxon>Saccharomycotina</taxon>
        <taxon>Pichiomycetes</taxon>
        <taxon>Debaryomycetaceae</taxon>
        <taxon>Debaryomyces</taxon>
    </lineage>
</organism>
<name>A0A0V1Q3T1_9ASCO</name>
<dbReference type="PANTHER" id="PTHR42109">
    <property type="entry name" value="UNPLACED GENOMIC SCAFFOLD UM_SCAF_CONTIG_1.265, WHOLE GENOME SHOTGUN SEQUENCE"/>
    <property type="match status" value="1"/>
</dbReference>
<gene>
    <name evidence="2" type="ORF">AC631_01049</name>
</gene>
<keyword evidence="1" id="KW-0472">Membrane</keyword>
<feature type="transmembrane region" description="Helical" evidence="1">
    <location>
        <begin position="42"/>
        <end position="64"/>
    </location>
</feature>
<keyword evidence="1" id="KW-0812">Transmembrane</keyword>
<proteinExistence type="predicted"/>